<keyword evidence="2" id="KW-0067">ATP-binding</keyword>
<keyword evidence="1" id="KW-0547">Nucleotide-binding</keyword>
<reference evidence="5 6" key="1">
    <citation type="journal article" date="2008" name="J. Biotechnol.">
        <title>Ultrafast pyrosequencing of Corynebacterium kroppenstedtii DSM44385 revealed insights into the physiology of a lipophilic corynebacterium that lacks mycolic acids.</title>
        <authorList>
            <person name="Tauch A."/>
            <person name="Schneider J."/>
            <person name="Szczepanowski R."/>
            <person name="Tilker A."/>
            <person name="Viehoever P."/>
            <person name="Gartemann K.-H."/>
            <person name="Arnold W."/>
            <person name="Blom J."/>
            <person name="Brinkrolf K."/>
            <person name="Brune I."/>
            <person name="Goetker S."/>
            <person name="Weisshaar B."/>
            <person name="Goesmann A."/>
            <person name="Droege M."/>
            <person name="Puehler A."/>
        </authorList>
    </citation>
    <scope>NUCLEOTIDE SEQUENCE [LARGE SCALE GENOMIC DNA]</scope>
    <source>
        <strain evidence="6">DSM 44385 / JCM 11950 / CIP 105744 / CCUG 35717</strain>
    </source>
</reference>
<keyword evidence="5" id="KW-0347">Helicase</keyword>
<dbReference type="InterPro" id="IPR001650">
    <property type="entry name" value="Helicase_C-like"/>
</dbReference>
<evidence type="ECO:0000259" key="4">
    <source>
        <dbReference type="PROSITE" id="PS51194"/>
    </source>
</evidence>
<dbReference type="EMBL" id="CP001620">
    <property type="protein sequence ID" value="ACR18699.1"/>
    <property type="molecule type" value="Genomic_DNA"/>
</dbReference>
<accession>C4LLJ4</accession>
<dbReference type="STRING" id="645127.ckrop_1991"/>
<dbReference type="GO" id="GO:0005524">
    <property type="term" value="F:ATP binding"/>
    <property type="evidence" value="ECO:0007669"/>
    <property type="project" value="UniProtKB-KW"/>
</dbReference>
<dbReference type="GO" id="GO:0043138">
    <property type="term" value="F:3'-5' DNA helicase activity"/>
    <property type="evidence" value="ECO:0007669"/>
    <property type="project" value="TreeGrafter"/>
</dbReference>
<evidence type="ECO:0000259" key="3">
    <source>
        <dbReference type="PROSITE" id="PS51192"/>
    </source>
</evidence>
<dbReference type="PROSITE" id="PS51192">
    <property type="entry name" value="HELICASE_ATP_BIND_1"/>
    <property type="match status" value="1"/>
</dbReference>
<dbReference type="InterPro" id="IPR027417">
    <property type="entry name" value="P-loop_NTPase"/>
</dbReference>
<feature type="domain" description="Helicase C-terminal" evidence="4">
    <location>
        <begin position="297"/>
        <end position="451"/>
    </location>
</feature>
<dbReference type="GO" id="GO:0003676">
    <property type="term" value="F:nucleic acid binding"/>
    <property type="evidence" value="ECO:0007669"/>
    <property type="project" value="InterPro"/>
</dbReference>
<organism evidence="5 6">
    <name type="scientific">Corynebacterium kroppenstedtii (strain DSM 44385 / JCM 11950 / CIP 105744 / CCUG 35717)</name>
    <dbReference type="NCBI Taxonomy" id="645127"/>
    <lineage>
        <taxon>Bacteria</taxon>
        <taxon>Bacillati</taxon>
        <taxon>Actinomycetota</taxon>
        <taxon>Actinomycetes</taxon>
        <taxon>Mycobacteriales</taxon>
        <taxon>Corynebacteriaceae</taxon>
        <taxon>Corynebacterium</taxon>
    </lineage>
</organism>
<dbReference type="SMART" id="SM00490">
    <property type="entry name" value="HELICc"/>
    <property type="match status" value="1"/>
</dbReference>
<dbReference type="Pfam" id="PF09369">
    <property type="entry name" value="MZB"/>
    <property type="match status" value="1"/>
</dbReference>
<dbReference type="SMART" id="SM00487">
    <property type="entry name" value="DEXDc"/>
    <property type="match status" value="1"/>
</dbReference>
<dbReference type="CDD" id="cd17923">
    <property type="entry name" value="DEXHc_Hrq1-like"/>
    <property type="match status" value="1"/>
</dbReference>
<dbReference type="PANTHER" id="PTHR47957:SF3">
    <property type="entry name" value="ATP-DEPENDENT HELICASE HRQ1"/>
    <property type="match status" value="1"/>
</dbReference>
<dbReference type="Gene3D" id="3.40.50.300">
    <property type="entry name" value="P-loop containing nucleotide triphosphate hydrolases"/>
    <property type="match status" value="2"/>
</dbReference>
<sequence>MTQLAHSNSFGDELLESIRATFPRSEILHTETLPARKGRHGEWPSWLPLDFHDHLVDQGIARPWVHQVRVANALWEGHDTVVATGTSSGKSLGYQMPILTTLAEEKNATALYLTPTKALANDQLAHVAGMTREVGSLRGVSIGGYDGDTPPEARRAIRDSVQWVFTNPDMMQLSVLGAHARWGRLLRNLRYIVVDECHAYRGMFGAHVSLFLRRLDRLARAYGASPVFVMASATASRPAVHASRLCGHDADDFVEVTDDASPAGERTVVLWEPSFLPDMEGEHGAPVRKPATQEAADVMANLVAQGARTLTFVRSRRSAETVAARASEALGRLGRPEDAARIAAYRAGYLAEDRRKLEHDLDNGKLLGVATTNALELGVDIGGLDSVVACGYPGTIASFWQQAGRAGRRGQGSLVTLIARDEPMDTYLVHHPEVLLGSPVEQTVFNPHNPYVMVPHLYCAAVERPLTDEEIDQWGAWSSAEYLRDAGLLRRRQRGWFAVERPIEAMGAPDDAENRGVEAAGLGALLPPDISPVNAHSVVSIRGDDGGDVAIVEGDTGRLVGMIDQGRAMSQTHTGAVYLHQGDSYVVDDLSVDDGLALVHREAPAWTTWARENTDISVLSTLSSHELGDGVWLAFVEVEVTHQVVDYMRRMPSGEVLDVVSLDLPEQTLTTTAVAYTVEPSTLRRWGVEERDWPGSLHAAEHAAIGMLPLIATCDRWDIGGVSTALHQDTGLPTVFVYDGYPGGAGFAECGYRRFHEWITATAEAVAHCECENGCPSCVQSPKCGNGNEPLDKAGAVRVLRGLESLGREALEA</sequence>
<dbReference type="GO" id="GO:0036297">
    <property type="term" value="P:interstrand cross-link repair"/>
    <property type="evidence" value="ECO:0007669"/>
    <property type="project" value="TreeGrafter"/>
</dbReference>
<dbReference type="Proteomes" id="UP000001473">
    <property type="component" value="Chromosome"/>
</dbReference>
<dbReference type="KEGG" id="ckp:ckrop_1991"/>
<dbReference type="PROSITE" id="PS51194">
    <property type="entry name" value="HELICASE_CTER"/>
    <property type="match status" value="1"/>
</dbReference>
<feature type="domain" description="Helicase ATP-binding" evidence="3">
    <location>
        <begin position="71"/>
        <end position="253"/>
    </location>
</feature>
<dbReference type="AlphaFoldDB" id="C4LLJ4"/>
<dbReference type="InterPro" id="IPR018973">
    <property type="entry name" value="MZB"/>
</dbReference>
<dbReference type="CDD" id="cd18797">
    <property type="entry name" value="SF2_C_Hrq"/>
    <property type="match status" value="1"/>
</dbReference>
<dbReference type="eggNOG" id="COG1205">
    <property type="taxonomic scope" value="Bacteria"/>
</dbReference>
<proteinExistence type="predicted"/>
<dbReference type="FunFam" id="3.40.50.300:FF:001137">
    <property type="entry name" value="DEAD/DEAH box helicase"/>
    <property type="match status" value="1"/>
</dbReference>
<dbReference type="PANTHER" id="PTHR47957">
    <property type="entry name" value="ATP-DEPENDENT HELICASE HRQ1"/>
    <property type="match status" value="1"/>
</dbReference>
<keyword evidence="5" id="KW-0378">Hydrolase</keyword>
<dbReference type="InterPro" id="IPR011545">
    <property type="entry name" value="DEAD/DEAH_box_helicase_dom"/>
</dbReference>
<gene>
    <name evidence="5" type="ordered locus">ckrop_1991</name>
</gene>
<dbReference type="InterPro" id="IPR055227">
    <property type="entry name" value="HRQ1_WHD"/>
</dbReference>
<dbReference type="HOGENOM" id="CLU_000809_3_2_11"/>
<dbReference type="Pfam" id="PF00271">
    <property type="entry name" value="Helicase_C"/>
    <property type="match status" value="1"/>
</dbReference>
<name>C4LLJ4_CORK4</name>
<evidence type="ECO:0000313" key="5">
    <source>
        <dbReference type="EMBL" id="ACR18699.1"/>
    </source>
</evidence>
<evidence type="ECO:0000256" key="1">
    <source>
        <dbReference type="ARBA" id="ARBA00022741"/>
    </source>
</evidence>
<evidence type="ECO:0000313" key="6">
    <source>
        <dbReference type="Proteomes" id="UP000001473"/>
    </source>
</evidence>
<dbReference type="InterPro" id="IPR014001">
    <property type="entry name" value="Helicase_ATP-bd"/>
</dbReference>
<dbReference type="Pfam" id="PF22982">
    <property type="entry name" value="WHD_HRQ1"/>
    <property type="match status" value="1"/>
</dbReference>
<dbReference type="SUPFAM" id="SSF52540">
    <property type="entry name" value="P-loop containing nucleoside triphosphate hydrolases"/>
    <property type="match status" value="1"/>
</dbReference>
<dbReference type="Pfam" id="PF00270">
    <property type="entry name" value="DEAD"/>
    <property type="match status" value="1"/>
</dbReference>
<protein>
    <submittedName>
        <fullName evidence="5">Putative helicase</fullName>
    </submittedName>
</protein>
<keyword evidence="6" id="KW-1185">Reference proteome</keyword>
<evidence type="ECO:0000256" key="2">
    <source>
        <dbReference type="ARBA" id="ARBA00022840"/>
    </source>
</evidence>
<dbReference type="GO" id="GO:0006289">
    <property type="term" value="P:nucleotide-excision repair"/>
    <property type="evidence" value="ECO:0007669"/>
    <property type="project" value="TreeGrafter"/>
</dbReference>